<reference evidence="3" key="1">
    <citation type="submission" date="2017-02" db="EMBL/GenBank/DDBJ databases">
        <title>Comparative genomics and description of representatives of a novel lineage of planctomycetes thriving in anoxic sediments.</title>
        <authorList>
            <person name="Spring S."/>
            <person name="Bunk B."/>
            <person name="Sproer C."/>
        </authorList>
    </citation>
    <scope>NUCLEOTIDE SEQUENCE [LARGE SCALE GENOMIC DNA]</scope>
    <source>
        <strain evidence="3">ST-NAGAB-D1</strain>
    </source>
</reference>
<keyword evidence="1" id="KW-1133">Transmembrane helix</keyword>
<gene>
    <name evidence="2" type="ORF">STSP2_00376</name>
</gene>
<proteinExistence type="predicted"/>
<dbReference type="OrthoDB" id="556365at2"/>
<sequence length="230" mass="25329">MLKQLFRNLKRLTQHETQVDPSRFNDPVAMHTKWTPAKGGGTNMCTHRLTTIGPNRVEIKSTIGVKIFAAIFLIIGLAVGIGVGIAGDGEERLFALILGGIFALTGAALLYYYSRPIVFDKTVGWFYKGKKAGPDLLRSSAEPPKDAARLSDIHALQIISEYCTSRGKNHTTHYYSYELNIVQKDGRRINVVDHGKLDKLTDDANALAAFLGVPLWNAEQQDEYGLAGIV</sequence>
<organism evidence="2 3">
    <name type="scientific">Anaerohalosphaera lusitana</name>
    <dbReference type="NCBI Taxonomy" id="1936003"/>
    <lineage>
        <taxon>Bacteria</taxon>
        <taxon>Pseudomonadati</taxon>
        <taxon>Planctomycetota</taxon>
        <taxon>Phycisphaerae</taxon>
        <taxon>Sedimentisphaerales</taxon>
        <taxon>Anaerohalosphaeraceae</taxon>
        <taxon>Anaerohalosphaera</taxon>
    </lineage>
</organism>
<dbReference type="AlphaFoldDB" id="A0A1U9NH23"/>
<keyword evidence="3" id="KW-1185">Reference proteome</keyword>
<keyword evidence="1" id="KW-0472">Membrane</keyword>
<evidence type="ECO:0000256" key="1">
    <source>
        <dbReference type="SAM" id="Phobius"/>
    </source>
</evidence>
<dbReference type="RefSeq" id="WP_146659316.1">
    <property type="nucleotide sequence ID" value="NZ_CP019791.1"/>
</dbReference>
<dbReference type="KEGG" id="alus:STSP2_00376"/>
<accession>A0A1U9NH23</accession>
<dbReference type="STRING" id="1936003.STSP2_00376"/>
<evidence type="ECO:0000313" key="3">
    <source>
        <dbReference type="Proteomes" id="UP000189674"/>
    </source>
</evidence>
<evidence type="ECO:0000313" key="2">
    <source>
        <dbReference type="EMBL" id="AQT67233.1"/>
    </source>
</evidence>
<keyword evidence="1" id="KW-0812">Transmembrane</keyword>
<dbReference type="Proteomes" id="UP000189674">
    <property type="component" value="Chromosome"/>
</dbReference>
<dbReference type="EMBL" id="CP019791">
    <property type="protein sequence ID" value="AQT67233.1"/>
    <property type="molecule type" value="Genomic_DNA"/>
</dbReference>
<name>A0A1U9NH23_9BACT</name>
<feature type="transmembrane region" description="Helical" evidence="1">
    <location>
        <begin position="67"/>
        <end position="87"/>
    </location>
</feature>
<protein>
    <submittedName>
        <fullName evidence="2">Uncharacterized protein</fullName>
    </submittedName>
</protein>
<feature type="transmembrane region" description="Helical" evidence="1">
    <location>
        <begin position="93"/>
        <end position="113"/>
    </location>
</feature>